<feature type="transmembrane region" description="Helical" evidence="1">
    <location>
        <begin position="62"/>
        <end position="82"/>
    </location>
</feature>
<gene>
    <name evidence="2" type="ORF">CathTA2_0455</name>
    <name evidence="3" type="ORF">HUR95_07455</name>
</gene>
<reference evidence="3" key="3">
    <citation type="submission" date="2021-08" db="EMBL/GenBank/DDBJ databases">
        <authorList>
            <person name="de Jong S."/>
            <person name="van den Broek M."/>
            <person name="Merkel A."/>
            <person name="de la Torre Cortes P."/>
            <person name="Kalamorz F."/>
            <person name="Cook G."/>
            <person name="van Loosdrecht M."/>
            <person name="McMillan D."/>
        </authorList>
    </citation>
    <scope>NUCLEOTIDE SEQUENCE</scope>
    <source>
        <strain evidence="3">TA2.A1</strain>
    </source>
</reference>
<dbReference type="OrthoDB" id="9816061at2"/>
<dbReference type="RefSeq" id="WP_007502669.1">
    <property type="nucleotide sequence ID" value="NZ_AFCE01000060.1"/>
</dbReference>
<keyword evidence="1" id="KW-1133">Transmembrane helix</keyword>
<feature type="transmembrane region" description="Helical" evidence="1">
    <location>
        <begin position="154"/>
        <end position="172"/>
    </location>
</feature>
<feature type="transmembrane region" description="Helical" evidence="1">
    <location>
        <begin position="36"/>
        <end position="56"/>
    </location>
</feature>
<keyword evidence="1" id="KW-0472">Membrane</keyword>
<reference evidence="3 5" key="2">
    <citation type="journal article" date="2020" name="Extremophiles">
        <title>Genomic analysis of Caldalkalibacillus thermarum TA2.A1 reveals aerobic alkaliphilic metabolism and evolutionary hallmarks linking alkaliphilic bacteria and plant life.</title>
        <authorList>
            <person name="de Jong S.I."/>
            <person name="van den Broek M.A."/>
            <person name="Merkel A.Y."/>
            <person name="de la Torre Cortes P."/>
            <person name="Kalamorz F."/>
            <person name="Cook G.M."/>
            <person name="van Loosdrecht M.C.M."/>
            <person name="McMillan D.G.G."/>
        </authorList>
    </citation>
    <scope>NUCLEOTIDE SEQUENCE [LARGE SCALE GENOMIC DNA]</scope>
    <source>
        <strain evidence="3 5">TA2.A1</strain>
    </source>
</reference>
<evidence type="ECO:0000313" key="4">
    <source>
        <dbReference type="Proteomes" id="UP000010716"/>
    </source>
</evidence>
<reference evidence="2 4" key="1">
    <citation type="journal article" date="2011" name="J. Bacteriol.">
        <title>Draft genome sequence of the thermoalkaliphilic Caldalkalibacillus thermarum strain TA2.A1.</title>
        <authorList>
            <person name="Kalamorz F."/>
            <person name="Keis S."/>
            <person name="McMillan D.G."/>
            <person name="Olsson K."/>
            <person name="Stanton J.A."/>
            <person name="Stockwell P."/>
            <person name="Black M.A."/>
            <person name="Klingeman D.M."/>
            <person name="Land M.L."/>
            <person name="Han C.S."/>
            <person name="Martin S.L."/>
            <person name="Becher S.A."/>
            <person name="Peddie C.J."/>
            <person name="Morgan H.W."/>
            <person name="Matthies D."/>
            <person name="Preiss L."/>
            <person name="Meier T."/>
            <person name="Brown S.D."/>
            <person name="Cook G.M."/>
        </authorList>
    </citation>
    <scope>NUCLEOTIDE SEQUENCE [LARGE SCALE GENOMIC DNA]</scope>
    <source>
        <strain evidence="2 4">TA2.A1</strain>
    </source>
</reference>
<accession>F5L3U3</accession>
<evidence type="ECO:0000256" key="1">
    <source>
        <dbReference type="SAM" id="Phobius"/>
    </source>
</evidence>
<dbReference type="AlphaFoldDB" id="F5L3U3"/>
<keyword evidence="5" id="KW-1185">Reference proteome</keyword>
<evidence type="ECO:0000313" key="5">
    <source>
        <dbReference type="Proteomes" id="UP000825179"/>
    </source>
</evidence>
<evidence type="ECO:0000313" key="3">
    <source>
        <dbReference type="EMBL" id="QZT35052.1"/>
    </source>
</evidence>
<evidence type="ECO:0000313" key="2">
    <source>
        <dbReference type="EMBL" id="EGL83985.1"/>
    </source>
</evidence>
<organism evidence="2 4">
    <name type="scientific">Caldalkalibacillus thermarum (strain TA2.A1)</name>
    <dbReference type="NCBI Taxonomy" id="986075"/>
    <lineage>
        <taxon>Bacteria</taxon>
        <taxon>Bacillati</taxon>
        <taxon>Bacillota</taxon>
        <taxon>Bacilli</taxon>
        <taxon>Bacillales</taxon>
        <taxon>Bacillaceae</taxon>
        <taxon>Caldalkalibacillus</taxon>
    </lineage>
</organism>
<keyword evidence="1" id="KW-0812">Transmembrane</keyword>
<dbReference type="eggNOG" id="COG4454">
    <property type="taxonomic scope" value="Bacteria"/>
</dbReference>
<sequence>MSPTLWSIALTLGTLLLLTLALMWRYQQYLSTMTLMMGAMLSGMGVGLTLGLYFGMHWKGELLLSTVWSMGAGAFAGLLVSVPFQHPLAAIDGLLSGIMGGMMGAMLSEMLALHHAYVLTQIMLVVTTGLFILFISVVKGNRTGESGQPFKKSWLFKPIGTLLLLAFFFIGIDKLTAFEPPLDHPKCHHEHHLEDHHHGGDIRVAV</sequence>
<dbReference type="EMBL" id="AFCE01000060">
    <property type="protein sequence ID" value="EGL83985.1"/>
    <property type="molecule type" value="Genomic_DNA"/>
</dbReference>
<feature type="transmembrane region" description="Helical" evidence="1">
    <location>
        <begin position="114"/>
        <end position="134"/>
    </location>
</feature>
<dbReference type="KEGG" id="cthu:HUR95_07455"/>
<dbReference type="EMBL" id="CP082237">
    <property type="protein sequence ID" value="QZT35052.1"/>
    <property type="molecule type" value="Genomic_DNA"/>
</dbReference>
<dbReference type="Proteomes" id="UP000010716">
    <property type="component" value="Unassembled WGS sequence"/>
</dbReference>
<protein>
    <submittedName>
        <fullName evidence="2">Blue (Type 1) copper domain protein</fullName>
    </submittedName>
</protein>
<proteinExistence type="predicted"/>
<feature type="transmembrane region" description="Helical" evidence="1">
    <location>
        <begin position="89"/>
        <end position="108"/>
    </location>
</feature>
<dbReference type="Proteomes" id="UP000825179">
    <property type="component" value="Chromosome"/>
</dbReference>
<name>F5L3U3_CALTT</name>
<feature type="transmembrane region" description="Helical" evidence="1">
    <location>
        <begin position="6"/>
        <end position="24"/>
    </location>
</feature>